<dbReference type="AlphaFoldDB" id="A0A1X7QZL5"/>
<feature type="region of interest" description="Disordered" evidence="1">
    <location>
        <begin position="143"/>
        <end position="174"/>
    </location>
</feature>
<proteinExistence type="predicted"/>
<evidence type="ECO:0000313" key="3">
    <source>
        <dbReference type="EMBL" id="SMN18855.1"/>
    </source>
</evidence>
<dbReference type="InterPro" id="IPR039914">
    <property type="entry name" value="SRP9-like"/>
</dbReference>
<reference evidence="3 4" key="1">
    <citation type="submission" date="2017-04" db="EMBL/GenBank/DDBJ databases">
        <authorList>
            <person name="Afonso C.L."/>
            <person name="Miller P.J."/>
            <person name="Scott M.A."/>
            <person name="Spackman E."/>
            <person name="Goraichik I."/>
            <person name="Dimitrov K.M."/>
            <person name="Suarez D.L."/>
            <person name="Swayne D.E."/>
        </authorList>
    </citation>
    <scope>NUCLEOTIDE SEQUENCE [LARGE SCALE GENOMIC DNA]</scope>
</reference>
<accession>A0A1X7QZL5</accession>
<name>A0A1X7QZL5_9SACH</name>
<evidence type="ECO:0000313" key="4">
    <source>
        <dbReference type="Proteomes" id="UP000196158"/>
    </source>
</evidence>
<feature type="compositionally biased region" description="Basic residues" evidence="1">
    <location>
        <begin position="163"/>
        <end position="174"/>
    </location>
</feature>
<evidence type="ECO:0000256" key="1">
    <source>
        <dbReference type="SAM" id="MobiDB-lite"/>
    </source>
</evidence>
<feature type="region of interest" description="Disordered" evidence="1">
    <location>
        <begin position="33"/>
        <end position="55"/>
    </location>
</feature>
<feature type="domain" description="SRP9" evidence="2">
    <location>
        <begin position="3"/>
        <end position="91"/>
    </location>
</feature>
<dbReference type="GO" id="GO:0005786">
    <property type="term" value="C:signal recognition particle, endoplasmic reticulum targeting"/>
    <property type="evidence" value="ECO:0007669"/>
    <property type="project" value="TreeGrafter"/>
</dbReference>
<evidence type="ECO:0000259" key="2">
    <source>
        <dbReference type="Pfam" id="PF05486"/>
    </source>
</evidence>
<dbReference type="PANTHER" id="PTHR12834">
    <property type="entry name" value="SIGNAL RECOGNITION PARTICLE 9 KDA PROTEIN"/>
    <property type="match status" value="1"/>
</dbReference>
<organism evidence="3 4">
    <name type="scientific">Maudiozyma saulgeensis</name>
    <dbReference type="NCBI Taxonomy" id="1789683"/>
    <lineage>
        <taxon>Eukaryota</taxon>
        <taxon>Fungi</taxon>
        <taxon>Dikarya</taxon>
        <taxon>Ascomycota</taxon>
        <taxon>Saccharomycotina</taxon>
        <taxon>Saccharomycetes</taxon>
        <taxon>Saccharomycetales</taxon>
        <taxon>Saccharomycetaceae</taxon>
        <taxon>Maudiozyma</taxon>
    </lineage>
</organism>
<dbReference type="PANTHER" id="PTHR12834:SF12">
    <property type="entry name" value="SIGNAL RECOGNITION PARTICLE 9 KDA PROTEIN"/>
    <property type="match status" value="1"/>
</dbReference>
<protein>
    <submittedName>
        <fullName evidence="3">Similar to Saccharomyces cerevisiae YKL122C SRP21 Subunit of the signal recognition particle (SRP), which functions in protein targeting to the endoplasmic reticulum membrane</fullName>
    </submittedName>
</protein>
<sequence>MSIKPLDSYIKNSVRVFEANPSETIFTITYKPLQESNNNNDDNNKKNKKKSGPSVTFKTHNNHLDTNYKFATNKSKDVSRLLNALGPRGVSIIPSKIERQAMRKKTTTIIKDGNNITKKTKRTKKSKIVDTIGISSLIVNSKVKEYKPEQKLQSSTTNNDKKKGNKKNKNKKKR</sequence>
<dbReference type="OrthoDB" id="5419752at2759"/>
<dbReference type="EMBL" id="FXLY01000002">
    <property type="protein sequence ID" value="SMN18855.1"/>
    <property type="molecule type" value="Genomic_DNA"/>
</dbReference>
<dbReference type="Proteomes" id="UP000196158">
    <property type="component" value="Unassembled WGS sequence"/>
</dbReference>
<dbReference type="GO" id="GO:0006614">
    <property type="term" value="P:SRP-dependent cotranslational protein targeting to membrane"/>
    <property type="evidence" value="ECO:0007669"/>
    <property type="project" value="InterPro"/>
</dbReference>
<dbReference type="InterPro" id="IPR039432">
    <property type="entry name" value="SRP9_dom"/>
</dbReference>
<gene>
    <name evidence="3" type="ORF">KASA_0Q14058G</name>
</gene>
<dbReference type="STRING" id="1789683.A0A1X7QZL5"/>
<keyword evidence="4" id="KW-1185">Reference proteome</keyword>
<dbReference type="Pfam" id="PF05486">
    <property type="entry name" value="SRP9-21"/>
    <property type="match status" value="1"/>
</dbReference>